<dbReference type="Pfam" id="PF13560">
    <property type="entry name" value="HTH_31"/>
    <property type="match status" value="1"/>
</dbReference>
<name>A0ABC8BTU6_9ACTN</name>
<gene>
    <name evidence="2" type="ORF">B7C62_13440</name>
</gene>
<dbReference type="EMBL" id="CP020563">
    <property type="protein sequence ID" value="ARF73160.1"/>
    <property type="molecule type" value="Genomic_DNA"/>
</dbReference>
<proteinExistence type="predicted"/>
<dbReference type="SUPFAM" id="SSF47413">
    <property type="entry name" value="lambda repressor-like DNA-binding domains"/>
    <property type="match status" value="1"/>
</dbReference>
<dbReference type="Proteomes" id="UP000192251">
    <property type="component" value="Chromosome"/>
</dbReference>
<organism evidence="2 3">
    <name type="scientific">Kitasatospora albolonga</name>
    <dbReference type="NCBI Taxonomy" id="68173"/>
    <lineage>
        <taxon>Bacteria</taxon>
        <taxon>Bacillati</taxon>
        <taxon>Actinomycetota</taxon>
        <taxon>Actinomycetes</taxon>
        <taxon>Kitasatosporales</taxon>
        <taxon>Streptomycetaceae</taxon>
        <taxon>Kitasatospora</taxon>
    </lineage>
</organism>
<feature type="domain" description="HTH cro/C1-type" evidence="1">
    <location>
        <begin position="17"/>
        <end position="59"/>
    </location>
</feature>
<reference evidence="2 3" key="1">
    <citation type="submission" date="2017-04" db="EMBL/GenBank/DDBJ databases">
        <title>The complete genome sequence of Streptomyces albolongus YIM 101047, the producer of novel bafilomycins and novel odoriferous sesquiterpenoids.</title>
        <authorList>
            <person name="Yin M."/>
            <person name="Jiang Y."/>
        </authorList>
    </citation>
    <scope>NUCLEOTIDE SEQUENCE [LARGE SCALE GENOMIC DNA]</scope>
    <source>
        <strain evidence="2 3">YIM 101047</strain>
    </source>
</reference>
<dbReference type="CDD" id="cd00093">
    <property type="entry name" value="HTH_XRE"/>
    <property type="match status" value="1"/>
</dbReference>
<dbReference type="AlphaFoldDB" id="A0ABC8BTU6"/>
<protein>
    <recommendedName>
        <fullName evidence="1">HTH cro/C1-type domain-containing protein</fullName>
    </recommendedName>
</protein>
<dbReference type="PROSITE" id="PS50943">
    <property type="entry name" value="HTH_CROC1"/>
    <property type="match status" value="1"/>
</dbReference>
<sequence length="461" mass="48126">MREHAMARGSVTFGVELRRRRESAGMSLRALSDAVNFSYGHLSKVERGEKNASVDLAQRCDHELSAGGALRALVRTKAPGKPPISGGPAEGGVPWTAPCHSAGETYGLLAADQAVQAVHVMPGQPDSQSVQLTWCMTSAPVGSAEVARALGHFRRLYAECRSLGQTLGPLAVREILTSSIDSLRGIAGSARPADRAAALRLAARFAEYAGWMAQEAGDENGALGWNGRAAALADAADDTDFVAYTLIRRAEMALYREDAHAVVALARRADAQARGVRVRGLAAQREAQGHALMGDDAACLNALGRAADLMAEERAGGTAGAVTAAAGDPVPGSAHLAGPADFVSGWCMHDLGRPADAVDVLTGGLEAIPAEAGRARARYGARLMLALAESGELAEACAMTEAVTSSVVLLDSATIRADLRRLSHALNRWPRHSDARQASRHIAAALHTGAYVRGHAPSPLN</sequence>
<dbReference type="InterPro" id="IPR010982">
    <property type="entry name" value="Lambda_DNA-bd_dom_sf"/>
</dbReference>
<dbReference type="InterPro" id="IPR001387">
    <property type="entry name" value="Cro/C1-type_HTH"/>
</dbReference>
<dbReference type="SMART" id="SM00530">
    <property type="entry name" value="HTH_XRE"/>
    <property type="match status" value="1"/>
</dbReference>
<dbReference type="KEGG" id="kab:B7C62_13440"/>
<evidence type="ECO:0000313" key="2">
    <source>
        <dbReference type="EMBL" id="ARF73160.1"/>
    </source>
</evidence>
<dbReference type="Gene3D" id="1.10.260.40">
    <property type="entry name" value="lambda repressor-like DNA-binding domains"/>
    <property type="match status" value="1"/>
</dbReference>
<keyword evidence="3" id="KW-1185">Reference proteome</keyword>
<accession>A0ABC8BTU6</accession>
<evidence type="ECO:0000259" key="1">
    <source>
        <dbReference type="PROSITE" id="PS50943"/>
    </source>
</evidence>
<evidence type="ECO:0000313" key="3">
    <source>
        <dbReference type="Proteomes" id="UP000192251"/>
    </source>
</evidence>